<dbReference type="GO" id="GO:0008999">
    <property type="term" value="F:protein-N-terminal-alanine acetyltransferase activity"/>
    <property type="evidence" value="ECO:0007669"/>
    <property type="project" value="TreeGrafter"/>
</dbReference>
<name>A0A1M7R6C6_9BURK</name>
<protein>
    <submittedName>
        <fullName evidence="2">Protein N-acetyltransferase, RimJ/RimL family</fullName>
    </submittedName>
</protein>
<sequence length="182" mass="19845">MHELPTLQGERLILRGIADNDATPLLEIYGDPLVMQYTDEAPFSDLATVGIMLQSVQRLLASGASLEWAIVLRGSGELVGTCGLHSFNAGRTTAEVGCLLKQSAWGKGYMAASLGLLTDYAQRIGLQQITADVASQNKRAQNLFKKLGYKQESPDLWRISIARNHSCAKKIMIKDDTPAPRT</sequence>
<dbReference type="PROSITE" id="PS51186">
    <property type="entry name" value="GNAT"/>
    <property type="match status" value="1"/>
</dbReference>
<organism evidence="2 3">
    <name type="scientific">Duganella sacchari</name>
    <dbReference type="NCBI Taxonomy" id="551987"/>
    <lineage>
        <taxon>Bacteria</taxon>
        <taxon>Pseudomonadati</taxon>
        <taxon>Pseudomonadota</taxon>
        <taxon>Betaproteobacteria</taxon>
        <taxon>Burkholderiales</taxon>
        <taxon>Oxalobacteraceae</taxon>
        <taxon>Telluria group</taxon>
        <taxon>Duganella</taxon>
    </lineage>
</organism>
<evidence type="ECO:0000313" key="2">
    <source>
        <dbReference type="EMBL" id="SHN41857.1"/>
    </source>
</evidence>
<dbReference type="Gene3D" id="3.40.630.30">
    <property type="match status" value="1"/>
</dbReference>
<evidence type="ECO:0000259" key="1">
    <source>
        <dbReference type="PROSITE" id="PS51186"/>
    </source>
</evidence>
<proteinExistence type="predicted"/>
<dbReference type="RefSeq" id="WP_072788362.1">
    <property type="nucleotide sequence ID" value="NZ_FRCX01000013.1"/>
</dbReference>
<dbReference type="AlphaFoldDB" id="A0A1M7R6C6"/>
<reference evidence="3" key="1">
    <citation type="submission" date="2016-11" db="EMBL/GenBank/DDBJ databases">
        <authorList>
            <person name="Varghese N."/>
            <person name="Submissions S."/>
        </authorList>
    </citation>
    <scope>NUCLEOTIDE SEQUENCE [LARGE SCALE GENOMIC DNA]</scope>
    <source>
        <strain evidence="3">Sac-22</strain>
    </source>
</reference>
<dbReference type="Pfam" id="PF13302">
    <property type="entry name" value="Acetyltransf_3"/>
    <property type="match status" value="1"/>
</dbReference>
<evidence type="ECO:0000313" key="3">
    <source>
        <dbReference type="Proteomes" id="UP000184339"/>
    </source>
</evidence>
<dbReference type="STRING" id="551987.SAMN05192549_11353"/>
<dbReference type="GO" id="GO:0005737">
    <property type="term" value="C:cytoplasm"/>
    <property type="evidence" value="ECO:0007669"/>
    <property type="project" value="TreeGrafter"/>
</dbReference>
<dbReference type="InterPro" id="IPR000182">
    <property type="entry name" value="GNAT_dom"/>
</dbReference>
<dbReference type="InterPro" id="IPR051531">
    <property type="entry name" value="N-acetyltransferase"/>
</dbReference>
<dbReference type="PANTHER" id="PTHR43792">
    <property type="entry name" value="GNAT FAMILY, PUTATIVE (AFU_ORTHOLOGUE AFUA_3G00765)-RELATED-RELATED"/>
    <property type="match status" value="1"/>
</dbReference>
<dbReference type="Proteomes" id="UP000184339">
    <property type="component" value="Unassembled WGS sequence"/>
</dbReference>
<dbReference type="InterPro" id="IPR016181">
    <property type="entry name" value="Acyl_CoA_acyltransferase"/>
</dbReference>
<dbReference type="OrthoDB" id="9801656at2"/>
<dbReference type="EMBL" id="FRCX01000013">
    <property type="protein sequence ID" value="SHN41857.1"/>
    <property type="molecule type" value="Genomic_DNA"/>
</dbReference>
<feature type="domain" description="N-acetyltransferase" evidence="1">
    <location>
        <begin position="12"/>
        <end position="177"/>
    </location>
</feature>
<accession>A0A1M7R6C6</accession>
<keyword evidence="3" id="KW-1185">Reference proteome</keyword>
<gene>
    <name evidence="2" type="ORF">SAMN05192549_11353</name>
</gene>
<dbReference type="SUPFAM" id="SSF55729">
    <property type="entry name" value="Acyl-CoA N-acyltransferases (Nat)"/>
    <property type="match status" value="1"/>
</dbReference>
<dbReference type="PANTHER" id="PTHR43792:SF9">
    <property type="entry name" value="RIBOSOMAL-PROTEIN-ALANINE ACETYLTRANSFERASE"/>
    <property type="match status" value="1"/>
</dbReference>
<keyword evidence="2" id="KW-0808">Transferase</keyword>